<evidence type="ECO:0000313" key="2">
    <source>
        <dbReference type="EMBL" id="TQJ11845.1"/>
    </source>
</evidence>
<feature type="region of interest" description="Disordered" evidence="1">
    <location>
        <begin position="25"/>
        <end position="55"/>
    </location>
</feature>
<dbReference type="Proteomes" id="UP000316298">
    <property type="component" value="Unassembled WGS sequence"/>
</dbReference>
<evidence type="ECO:0000256" key="1">
    <source>
        <dbReference type="SAM" id="MobiDB-lite"/>
    </source>
</evidence>
<dbReference type="AlphaFoldDB" id="A0A542E938"/>
<gene>
    <name evidence="2" type="ORF">FB475_4768</name>
</gene>
<reference evidence="2 3" key="1">
    <citation type="submission" date="2019-06" db="EMBL/GenBank/DDBJ databases">
        <title>Sequencing the genomes of 1000 actinobacteria strains.</title>
        <authorList>
            <person name="Klenk H.-P."/>
        </authorList>
    </citation>
    <scope>NUCLEOTIDE SEQUENCE [LARGE SCALE GENOMIC DNA]</scope>
    <source>
        <strain evidence="2 3">DSM 17305</strain>
    </source>
</reference>
<feature type="compositionally biased region" description="Basic and acidic residues" evidence="1">
    <location>
        <begin position="25"/>
        <end position="35"/>
    </location>
</feature>
<dbReference type="EMBL" id="VFMM01000002">
    <property type="protein sequence ID" value="TQJ11845.1"/>
    <property type="molecule type" value="Genomic_DNA"/>
</dbReference>
<organism evidence="2 3">
    <name type="scientific">Kribbella jejuensis</name>
    <dbReference type="NCBI Taxonomy" id="236068"/>
    <lineage>
        <taxon>Bacteria</taxon>
        <taxon>Bacillati</taxon>
        <taxon>Actinomycetota</taxon>
        <taxon>Actinomycetes</taxon>
        <taxon>Propionibacteriales</taxon>
        <taxon>Kribbellaceae</taxon>
        <taxon>Kribbella</taxon>
    </lineage>
</organism>
<keyword evidence="3" id="KW-1185">Reference proteome</keyword>
<accession>A0A542E938</accession>
<proteinExistence type="predicted"/>
<feature type="compositionally biased region" description="Polar residues" evidence="1">
    <location>
        <begin position="43"/>
        <end position="55"/>
    </location>
</feature>
<name>A0A542E938_9ACTN</name>
<sequence>MADKRTVKVSRQVIELARLHVEAARRAGRKPDEGVARIANAHPNPNNDSATPAPA</sequence>
<dbReference type="RefSeq" id="WP_185759404.1">
    <property type="nucleotide sequence ID" value="NZ_BAAAKA010000018.1"/>
</dbReference>
<comment type="caution">
    <text evidence="2">The sequence shown here is derived from an EMBL/GenBank/DDBJ whole genome shotgun (WGS) entry which is preliminary data.</text>
</comment>
<evidence type="ECO:0000313" key="3">
    <source>
        <dbReference type="Proteomes" id="UP000316298"/>
    </source>
</evidence>
<protein>
    <submittedName>
        <fullName evidence="2">Uncharacterized protein</fullName>
    </submittedName>
</protein>